<comment type="caution">
    <text evidence="4">The sequence shown here is derived from an EMBL/GenBank/DDBJ whole genome shotgun (WGS) entry which is preliminary data.</text>
</comment>
<dbReference type="Pfam" id="PF00216">
    <property type="entry name" value="Bac_DNA_binding"/>
    <property type="match status" value="1"/>
</dbReference>
<dbReference type="Gene3D" id="4.10.520.10">
    <property type="entry name" value="IHF-like DNA-binding proteins"/>
    <property type="match status" value="1"/>
</dbReference>
<accession>A0A1J5RQ72</accession>
<dbReference type="SMART" id="SM00411">
    <property type="entry name" value="BHL"/>
    <property type="match status" value="1"/>
</dbReference>
<dbReference type="PANTHER" id="PTHR33175">
    <property type="entry name" value="DNA-BINDING PROTEIN HU"/>
    <property type="match status" value="1"/>
</dbReference>
<dbReference type="GO" id="GO:0005829">
    <property type="term" value="C:cytosol"/>
    <property type="evidence" value="ECO:0007669"/>
    <property type="project" value="TreeGrafter"/>
</dbReference>
<dbReference type="AlphaFoldDB" id="A0A1J5RQ72"/>
<sequence>MNKTELIEHIAKKSDISKAAAARALESMIEGVKVTLKKGGSVTLIGFGTFAVTKRPARTGRNPRTGATIKIKAAKVPKFRPGKGLKDALN</sequence>
<proteinExistence type="inferred from homology"/>
<gene>
    <name evidence="4" type="primary">hupB_11</name>
    <name evidence="4" type="ORF">GALL_264080</name>
</gene>
<organism evidence="4">
    <name type="scientific">mine drainage metagenome</name>
    <dbReference type="NCBI Taxonomy" id="410659"/>
    <lineage>
        <taxon>unclassified sequences</taxon>
        <taxon>metagenomes</taxon>
        <taxon>ecological metagenomes</taxon>
    </lineage>
</organism>
<keyword evidence="2" id="KW-0226">DNA condensation</keyword>
<evidence type="ECO:0000256" key="2">
    <source>
        <dbReference type="ARBA" id="ARBA00023067"/>
    </source>
</evidence>
<dbReference type="InterPro" id="IPR010992">
    <property type="entry name" value="IHF-like_DNA-bd_dom_sf"/>
</dbReference>
<dbReference type="GO" id="GO:0003677">
    <property type="term" value="F:DNA binding"/>
    <property type="evidence" value="ECO:0007669"/>
    <property type="project" value="UniProtKB-KW"/>
</dbReference>
<dbReference type="FunFam" id="4.10.520.10:FF:000001">
    <property type="entry name" value="DNA-binding protein HU"/>
    <property type="match status" value="1"/>
</dbReference>
<dbReference type="GO" id="GO:0030527">
    <property type="term" value="F:structural constituent of chromatin"/>
    <property type="evidence" value="ECO:0007669"/>
    <property type="project" value="InterPro"/>
</dbReference>
<dbReference type="PROSITE" id="PS00045">
    <property type="entry name" value="HISTONE_LIKE"/>
    <property type="match status" value="1"/>
</dbReference>
<dbReference type="SUPFAM" id="SSF47729">
    <property type="entry name" value="IHF-like DNA-binding proteins"/>
    <property type="match status" value="1"/>
</dbReference>
<dbReference type="EMBL" id="MLJW01000253">
    <property type="protein sequence ID" value="OIQ91635.1"/>
    <property type="molecule type" value="Genomic_DNA"/>
</dbReference>
<dbReference type="GO" id="GO:0042802">
    <property type="term" value="F:identical protein binding"/>
    <property type="evidence" value="ECO:0007669"/>
    <property type="project" value="UniProtKB-ARBA"/>
</dbReference>
<evidence type="ECO:0000256" key="1">
    <source>
        <dbReference type="ARBA" id="ARBA00010529"/>
    </source>
</evidence>
<dbReference type="PRINTS" id="PR01727">
    <property type="entry name" value="DNABINDINGHU"/>
</dbReference>
<dbReference type="InterPro" id="IPR020816">
    <property type="entry name" value="Histone-like_DNA-bd_CS"/>
</dbReference>
<dbReference type="PANTHER" id="PTHR33175:SF3">
    <property type="entry name" value="DNA-BINDING PROTEIN HU-BETA"/>
    <property type="match status" value="1"/>
</dbReference>
<protein>
    <submittedName>
        <fullName evidence="4">DNA-binding protein HU-beta</fullName>
    </submittedName>
</protein>
<dbReference type="GO" id="GO:0032991">
    <property type="term" value="C:protein-containing complex"/>
    <property type="evidence" value="ECO:0007669"/>
    <property type="project" value="UniProtKB-ARBA"/>
</dbReference>
<comment type="similarity">
    <text evidence="1">Belongs to the bacterial histone-like protein family.</text>
</comment>
<dbReference type="InterPro" id="IPR000119">
    <property type="entry name" value="Hist_DNA-bd"/>
</dbReference>
<dbReference type="GO" id="GO:0010467">
    <property type="term" value="P:gene expression"/>
    <property type="evidence" value="ECO:0007669"/>
    <property type="project" value="UniProtKB-ARBA"/>
</dbReference>
<reference evidence="4" key="1">
    <citation type="submission" date="2016-10" db="EMBL/GenBank/DDBJ databases">
        <title>Sequence of Gallionella enrichment culture.</title>
        <authorList>
            <person name="Poehlein A."/>
            <person name="Muehling M."/>
            <person name="Daniel R."/>
        </authorList>
    </citation>
    <scope>NUCLEOTIDE SEQUENCE</scope>
</reference>
<dbReference type="GO" id="GO:0030261">
    <property type="term" value="P:chromosome condensation"/>
    <property type="evidence" value="ECO:0007669"/>
    <property type="project" value="UniProtKB-KW"/>
</dbReference>
<name>A0A1J5RQ72_9ZZZZ</name>
<keyword evidence="3 4" id="KW-0238">DNA-binding</keyword>
<dbReference type="CDD" id="cd13831">
    <property type="entry name" value="HU"/>
    <property type="match status" value="1"/>
</dbReference>
<evidence type="ECO:0000313" key="4">
    <source>
        <dbReference type="EMBL" id="OIQ91635.1"/>
    </source>
</evidence>
<evidence type="ECO:0000256" key="3">
    <source>
        <dbReference type="ARBA" id="ARBA00023125"/>
    </source>
</evidence>